<dbReference type="Proteomes" id="UP000237771">
    <property type="component" value="Unassembled WGS sequence"/>
</dbReference>
<dbReference type="Pfam" id="PF13229">
    <property type="entry name" value="Beta_helix"/>
    <property type="match status" value="1"/>
</dbReference>
<comment type="catalytic activity">
    <reaction evidence="1">
        <text>Hydrolysis of terminal, non-reducing alpha-D-galactose residues in alpha-D-galactosides, including galactose oligosaccharides, galactomannans and galactolipids.</text>
        <dbReference type="EC" id="3.2.1.22"/>
    </reaction>
</comment>
<organism evidence="11 12">
    <name type="scientific">Flavobacterium granuli</name>
    <dbReference type="NCBI Taxonomy" id="280093"/>
    <lineage>
        <taxon>Bacteria</taxon>
        <taxon>Pseudomonadati</taxon>
        <taxon>Bacteroidota</taxon>
        <taxon>Flavobacteriia</taxon>
        <taxon>Flavobacteriales</taxon>
        <taxon>Flavobacteriaceae</taxon>
        <taxon>Flavobacterium</taxon>
    </lineage>
</organism>
<evidence type="ECO:0000313" key="11">
    <source>
        <dbReference type="EMBL" id="SHG35951.1"/>
    </source>
</evidence>
<keyword evidence="4" id="KW-0677">Repeat</keyword>
<reference evidence="12" key="1">
    <citation type="submission" date="2016-11" db="EMBL/GenBank/DDBJ databases">
        <authorList>
            <person name="Varghese N."/>
            <person name="Submissions S."/>
        </authorList>
    </citation>
    <scope>NUCLEOTIDE SEQUENCE [LARGE SCALE GENOMIC DNA]</scope>
    <source>
        <strain evidence="12">DSM 19729</strain>
    </source>
</reference>
<dbReference type="GO" id="GO:0004557">
    <property type="term" value="F:alpha-galactosidase activity"/>
    <property type="evidence" value="ECO:0007669"/>
    <property type="project" value="UniProtKB-EC"/>
</dbReference>
<evidence type="ECO:0000256" key="5">
    <source>
        <dbReference type="ARBA" id="ARBA00022801"/>
    </source>
</evidence>
<name>A0A1M5J624_9FLAO</name>
<proteinExistence type="predicted"/>
<evidence type="ECO:0000259" key="7">
    <source>
        <dbReference type="Pfam" id="PF13229"/>
    </source>
</evidence>
<evidence type="ECO:0000313" key="12">
    <source>
        <dbReference type="Proteomes" id="UP000184384"/>
    </source>
</evidence>
<evidence type="ECO:0000313" key="10">
    <source>
        <dbReference type="EMBL" id="PRZ28250.1"/>
    </source>
</evidence>
<dbReference type="Proteomes" id="UP000184384">
    <property type="component" value="Unassembled WGS sequence"/>
</dbReference>
<gene>
    <name evidence="10" type="ORF">BC624_101543</name>
    <name evidence="11" type="ORF">SAMN05443373_101543</name>
</gene>
<evidence type="ECO:0000256" key="1">
    <source>
        <dbReference type="ARBA" id="ARBA00001255"/>
    </source>
</evidence>
<feature type="domain" description="GLAA-B beta-barrel" evidence="8">
    <location>
        <begin position="155"/>
        <end position="246"/>
    </location>
</feature>
<evidence type="ECO:0000256" key="6">
    <source>
        <dbReference type="ARBA" id="ARBA00023295"/>
    </source>
</evidence>
<dbReference type="Pfam" id="PF23763">
    <property type="entry name" value="Beta-barrel_GLAA-B_I"/>
    <property type="match status" value="1"/>
</dbReference>
<dbReference type="InterPro" id="IPR056441">
    <property type="entry name" value="Beta-barrel_GLAA-B_II"/>
</dbReference>
<dbReference type="SMART" id="SM00710">
    <property type="entry name" value="PbH1"/>
    <property type="match status" value="5"/>
</dbReference>
<dbReference type="Gene3D" id="2.160.20.10">
    <property type="entry name" value="Single-stranded right-handed beta-helix, Pectin lyase-like"/>
    <property type="match status" value="1"/>
</dbReference>
<comment type="catalytic activity">
    <reaction evidence="2">
        <text>Hydrolysis of terminal, non-reducing branched (1-&gt;3)-alpha-D-galactosidic residues, producing free D-galactose.</text>
        <dbReference type="EC" id="3.2.1.n1"/>
    </reaction>
</comment>
<evidence type="ECO:0000313" key="13">
    <source>
        <dbReference type="Proteomes" id="UP000237771"/>
    </source>
</evidence>
<dbReference type="AlphaFoldDB" id="A0A1M5J624"/>
<dbReference type="OrthoDB" id="9807299at2"/>
<dbReference type="InterPro" id="IPR011050">
    <property type="entry name" value="Pectin_lyase_fold/virulence"/>
</dbReference>
<accession>A0A1M5J624</accession>
<reference evidence="11" key="2">
    <citation type="submission" date="2016-11" db="EMBL/GenBank/DDBJ databases">
        <authorList>
            <person name="Jaros S."/>
            <person name="Januszkiewicz K."/>
            <person name="Wedrychowicz H."/>
        </authorList>
    </citation>
    <scope>NUCLEOTIDE SEQUENCE [LARGE SCALE GENOMIC DNA]</scope>
    <source>
        <strain evidence="11">DSM 19729</strain>
    </source>
</reference>
<evidence type="ECO:0000256" key="4">
    <source>
        <dbReference type="ARBA" id="ARBA00022737"/>
    </source>
</evidence>
<dbReference type="STRING" id="280093.SAMN05443373_101543"/>
<keyword evidence="6" id="KW-0326">Glycosidase</keyword>
<feature type="domain" description="Right handed beta helix" evidence="7">
    <location>
        <begin position="429"/>
        <end position="559"/>
    </location>
</feature>
<evidence type="ECO:0000256" key="3">
    <source>
        <dbReference type="ARBA" id="ARBA00022729"/>
    </source>
</evidence>
<dbReference type="InterPro" id="IPR039448">
    <property type="entry name" value="Beta_helix"/>
</dbReference>
<keyword evidence="3" id="KW-0732">Signal</keyword>
<dbReference type="EMBL" id="PVUB01000001">
    <property type="protein sequence ID" value="PRZ28250.1"/>
    <property type="molecule type" value="Genomic_DNA"/>
</dbReference>
<dbReference type="SUPFAM" id="SSF51126">
    <property type="entry name" value="Pectin lyase-like"/>
    <property type="match status" value="1"/>
</dbReference>
<evidence type="ECO:0000256" key="2">
    <source>
        <dbReference type="ARBA" id="ARBA00001271"/>
    </source>
</evidence>
<keyword evidence="5" id="KW-0378">Hydrolase</keyword>
<protein>
    <submittedName>
        <fullName evidence="10">Parallel beta helix pectate lyase-like protein</fullName>
    </submittedName>
    <submittedName>
        <fullName evidence="11">Right handed beta helix region</fullName>
    </submittedName>
</protein>
<sequence>MKTTMFQTFKSIFIALLTLFAIQSGIYAQQTNIVRLSDFGVKSNSFENASEGVKKAIEFCKGKTNATLLLPGGRIDLWPEGANKRELYISNSTEDDTLSKVKNIGFLFENFKNLTIEGNNTLVVLHGKMVSFAILNSENVCLKNIRFDYERPTISELTISSVSPDSIETIIHPDSRYFIDNGQIGFYGEGWKSKSYHAILFEADKSLMKYNSFEPFSKGRAVQTSSLHVTFQGDFSKSSFHPGDILTVRDPYRDNCGGFISLSKDIQLENVKMHFMHGLGIVSQFTENISLLKVVAAPQKNSRRIIGSFADCFHFSGCKGKIMIDSCFTSGSHDDPINVHGTHMKIMAVTKDKKITVRFMHHQTYGFEAFFAKDSIAFVNPQTLMPIAYAKLKDAKLVNKREMELELDGELPENLKVGDCIENITWTPEVTIRNSRFERTNTRGLLLTTRRKILVENNIFYRTGMHAILIANDASSWYESGAVQDVSIRNNMFEECAYNSAPDNYVIAIAPENHQLVNGYYVHRNIRIENNTFKVYDRPILSARSTNGLVFSNNTINQSSFLNAGTNESTLRLTACKNVVVQKNKFNTTWEPKITLDQMSKKELKSDTKKIK</sequence>
<feature type="domain" description="GLAA-B beta-barrel" evidence="9">
    <location>
        <begin position="354"/>
        <end position="421"/>
    </location>
</feature>
<keyword evidence="13" id="KW-1185">Reference proteome</keyword>
<dbReference type="InterPro" id="IPR006626">
    <property type="entry name" value="PbH1"/>
</dbReference>
<dbReference type="EMBL" id="FQWO01000001">
    <property type="protein sequence ID" value="SHG35951.1"/>
    <property type="molecule type" value="Genomic_DNA"/>
</dbReference>
<evidence type="ECO:0000259" key="9">
    <source>
        <dbReference type="Pfam" id="PF23764"/>
    </source>
</evidence>
<dbReference type="Pfam" id="PF23764">
    <property type="entry name" value="Beta-barrel_GLAA-B_II"/>
    <property type="match status" value="1"/>
</dbReference>
<dbReference type="InterPro" id="IPR057275">
    <property type="entry name" value="Beta-barrel_GLAA-B_I"/>
</dbReference>
<reference evidence="10 13" key="3">
    <citation type="submission" date="2018-03" db="EMBL/GenBank/DDBJ databases">
        <title>Genomic Encyclopedia of Archaeal and Bacterial Type Strains, Phase II (KMG-II): from individual species to whole genera.</title>
        <authorList>
            <person name="Goeker M."/>
        </authorList>
    </citation>
    <scope>NUCLEOTIDE SEQUENCE [LARGE SCALE GENOMIC DNA]</scope>
    <source>
        <strain evidence="10 13">DSM 17797</strain>
    </source>
</reference>
<dbReference type="InterPro" id="IPR012334">
    <property type="entry name" value="Pectin_lyas_fold"/>
</dbReference>
<evidence type="ECO:0000259" key="8">
    <source>
        <dbReference type="Pfam" id="PF23763"/>
    </source>
</evidence>